<name>A0ACB7W6Z9_DIOAL</name>
<dbReference type="Proteomes" id="UP000827976">
    <property type="component" value="Chromosome 5"/>
</dbReference>
<proteinExistence type="predicted"/>
<evidence type="ECO:0000313" key="2">
    <source>
        <dbReference type="Proteomes" id="UP000827976"/>
    </source>
</evidence>
<gene>
    <name evidence="1" type="ORF">IHE45_05G184300</name>
</gene>
<comment type="caution">
    <text evidence="1">The sequence shown here is derived from an EMBL/GenBank/DDBJ whole genome shotgun (WGS) entry which is preliminary data.</text>
</comment>
<keyword evidence="2" id="KW-1185">Reference proteome</keyword>
<reference evidence="2" key="1">
    <citation type="journal article" date="2022" name="Nat. Commun.">
        <title>Chromosome evolution and the genetic basis of agronomically important traits in greater yam.</title>
        <authorList>
            <person name="Bredeson J.V."/>
            <person name="Lyons J.B."/>
            <person name="Oniyinde I.O."/>
            <person name="Okereke N.R."/>
            <person name="Kolade O."/>
            <person name="Nnabue I."/>
            <person name="Nwadili C.O."/>
            <person name="Hribova E."/>
            <person name="Parker M."/>
            <person name="Nwogha J."/>
            <person name="Shu S."/>
            <person name="Carlson J."/>
            <person name="Kariba R."/>
            <person name="Muthemba S."/>
            <person name="Knop K."/>
            <person name="Barton G.J."/>
            <person name="Sherwood A.V."/>
            <person name="Lopez-Montes A."/>
            <person name="Asiedu R."/>
            <person name="Jamnadass R."/>
            <person name="Muchugi A."/>
            <person name="Goodstein D."/>
            <person name="Egesi C.N."/>
            <person name="Featherston J."/>
            <person name="Asfaw A."/>
            <person name="Simpson G.G."/>
            <person name="Dolezel J."/>
            <person name="Hendre P.S."/>
            <person name="Van Deynze A."/>
            <person name="Kumar P.L."/>
            <person name="Obidiegwu J.E."/>
            <person name="Bhattacharjee R."/>
            <person name="Rokhsar D.S."/>
        </authorList>
    </citation>
    <scope>NUCLEOTIDE SEQUENCE [LARGE SCALE GENOMIC DNA]</scope>
    <source>
        <strain evidence="2">cv. TDa95/00328</strain>
    </source>
</reference>
<protein>
    <submittedName>
        <fullName evidence="1">Uncharacterized protein</fullName>
    </submittedName>
</protein>
<organism evidence="1 2">
    <name type="scientific">Dioscorea alata</name>
    <name type="common">Purple yam</name>
    <dbReference type="NCBI Taxonomy" id="55571"/>
    <lineage>
        <taxon>Eukaryota</taxon>
        <taxon>Viridiplantae</taxon>
        <taxon>Streptophyta</taxon>
        <taxon>Embryophyta</taxon>
        <taxon>Tracheophyta</taxon>
        <taxon>Spermatophyta</taxon>
        <taxon>Magnoliopsida</taxon>
        <taxon>Liliopsida</taxon>
        <taxon>Dioscoreales</taxon>
        <taxon>Dioscoreaceae</taxon>
        <taxon>Dioscorea</taxon>
    </lineage>
</organism>
<sequence>MALLTSTITRSTIYPPLQYHSKPFLSSSLSLAKAGLSLGRSSHIAHARRGISSRTRRLEKGRKGAVVSPEEEQEEVVGDVGEGAAVEDPGAYVSADGVPMPELPGMETDFWEGPQWNAFGFFIQYLWAFGIIFGLIACGIAVATYNEGATDFKETSVYKESVQSQEFLEEQESSGSDVFEANPTEEAPNLE</sequence>
<accession>A0ACB7W6Z9</accession>
<evidence type="ECO:0000313" key="1">
    <source>
        <dbReference type="EMBL" id="KAH7683449.1"/>
    </source>
</evidence>
<dbReference type="EMBL" id="CM037015">
    <property type="protein sequence ID" value="KAH7683449.1"/>
    <property type="molecule type" value="Genomic_DNA"/>
</dbReference>